<evidence type="ECO:0000313" key="1">
    <source>
        <dbReference type="EMBL" id="KII63320.1"/>
    </source>
</evidence>
<dbReference type="EMBL" id="JWZT01004725">
    <property type="protein sequence ID" value="KII63320.1"/>
    <property type="molecule type" value="Genomic_DNA"/>
</dbReference>
<name>A0A0C2M8J9_THEKT</name>
<keyword evidence="2" id="KW-1185">Reference proteome</keyword>
<organism evidence="1 2">
    <name type="scientific">Thelohanellus kitauei</name>
    <name type="common">Myxosporean</name>
    <dbReference type="NCBI Taxonomy" id="669202"/>
    <lineage>
        <taxon>Eukaryota</taxon>
        <taxon>Metazoa</taxon>
        <taxon>Cnidaria</taxon>
        <taxon>Myxozoa</taxon>
        <taxon>Myxosporea</taxon>
        <taxon>Bivalvulida</taxon>
        <taxon>Platysporina</taxon>
        <taxon>Myxobolidae</taxon>
        <taxon>Thelohanellus</taxon>
    </lineage>
</organism>
<protein>
    <submittedName>
        <fullName evidence="1">Uncharacterized protein</fullName>
    </submittedName>
</protein>
<dbReference type="Proteomes" id="UP000031668">
    <property type="component" value="Unassembled WGS sequence"/>
</dbReference>
<dbReference type="AlphaFoldDB" id="A0A0C2M8J9"/>
<sequence>MKQTPHSIPASRTWLGQSVSPKLVTCQGKNRSLWTVESLFRLFENGMSEHKGAFLSAGLGVEKVKLPNRSKSNPSGYVLADQRLRLMLSADTNYLIYVNVQAASIPSL</sequence>
<reference evidence="1 2" key="1">
    <citation type="journal article" date="2014" name="Genome Biol. Evol.">
        <title>The genome of the myxosporean Thelohanellus kitauei shows adaptations to nutrient acquisition within its fish host.</title>
        <authorList>
            <person name="Yang Y."/>
            <person name="Xiong J."/>
            <person name="Zhou Z."/>
            <person name="Huo F."/>
            <person name="Miao W."/>
            <person name="Ran C."/>
            <person name="Liu Y."/>
            <person name="Zhang J."/>
            <person name="Feng J."/>
            <person name="Wang M."/>
            <person name="Wang M."/>
            <person name="Wang L."/>
            <person name="Yao B."/>
        </authorList>
    </citation>
    <scope>NUCLEOTIDE SEQUENCE [LARGE SCALE GENOMIC DNA]</scope>
    <source>
        <strain evidence="1">Wuqing</strain>
    </source>
</reference>
<comment type="caution">
    <text evidence="1">The sequence shown here is derived from an EMBL/GenBank/DDBJ whole genome shotgun (WGS) entry which is preliminary data.</text>
</comment>
<accession>A0A0C2M8J9</accession>
<evidence type="ECO:0000313" key="2">
    <source>
        <dbReference type="Proteomes" id="UP000031668"/>
    </source>
</evidence>
<gene>
    <name evidence="1" type="ORF">RF11_08362</name>
</gene>
<proteinExistence type="predicted"/>